<dbReference type="AlphaFoldDB" id="A0A645FI12"/>
<protein>
    <submittedName>
        <fullName evidence="1">Uncharacterized protein</fullName>
    </submittedName>
</protein>
<name>A0A645FI12_9ZZZZ</name>
<gene>
    <name evidence="1" type="ORF">SDC9_160922</name>
</gene>
<comment type="caution">
    <text evidence="1">The sequence shown here is derived from an EMBL/GenBank/DDBJ whole genome shotgun (WGS) entry which is preliminary data.</text>
</comment>
<dbReference type="EMBL" id="VSSQ01060114">
    <property type="protein sequence ID" value="MPN13600.1"/>
    <property type="molecule type" value="Genomic_DNA"/>
</dbReference>
<organism evidence="1">
    <name type="scientific">bioreactor metagenome</name>
    <dbReference type="NCBI Taxonomy" id="1076179"/>
    <lineage>
        <taxon>unclassified sequences</taxon>
        <taxon>metagenomes</taxon>
        <taxon>ecological metagenomes</taxon>
    </lineage>
</organism>
<reference evidence="1" key="1">
    <citation type="submission" date="2019-08" db="EMBL/GenBank/DDBJ databases">
        <authorList>
            <person name="Kucharzyk K."/>
            <person name="Murdoch R.W."/>
            <person name="Higgins S."/>
            <person name="Loffler F."/>
        </authorList>
    </citation>
    <scope>NUCLEOTIDE SEQUENCE</scope>
</reference>
<sequence length="291" mass="31180">MRALGLPCRLLFGQAARRDVGSDHHLREAAIHPVQVARAHLQPLAQFGAVDFRVLGAGAGQRVGGQAHQPVLIVHAGGLLGGQHAGLGHQLQMAIGLRAKPLAIQAVGKQQLGTAQGRHRHRCVQRLQHHGEAFVRRGELFADAVGLGDVGHRRHPAGLLALGIHQRRHIQTGVEQRSALALHACLKAAGHALAREFIVGLGLKRFLVRIGPVGVGRHLAHQVGFAPAGHLAERGIHIGDTALHVHRAHAREHGVFHGAAEVGLGHQRLLRLQAPARVTPGGDQQPRRHHR</sequence>
<evidence type="ECO:0000313" key="1">
    <source>
        <dbReference type="EMBL" id="MPN13600.1"/>
    </source>
</evidence>
<proteinExistence type="predicted"/>
<accession>A0A645FI12</accession>